<proteinExistence type="predicted"/>
<comment type="caution">
    <text evidence="3">The sequence shown here is derived from an EMBL/GenBank/DDBJ whole genome shotgun (WGS) entry which is preliminary data.</text>
</comment>
<dbReference type="InterPro" id="IPR002104">
    <property type="entry name" value="Integrase_catalytic"/>
</dbReference>
<dbReference type="InterPro" id="IPR013762">
    <property type="entry name" value="Integrase-like_cat_sf"/>
</dbReference>
<dbReference type="Gene3D" id="1.10.443.10">
    <property type="entry name" value="Intergrase catalytic core"/>
    <property type="match status" value="1"/>
</dbReference>
<evidence type="ECO:0000313" key="4">
    <source>
        <dbReference type="Proteomes" id="UP001549363"/>
    </source>
</evidence>
<feature type="domain" description="Tyr recombinase" evidence="2">
    <location>
        <begin position="1"/>
        <end position="121"/>
    </location>
</feature>
<dbReference type="PROSITE" id="PS51898">
    <property type="entry name" value="TYR_RECOMBINASE"/>
    <property type="match status" value="1"/>
</dbReference>
<organism evidence="3 4">
    <name type="scientific">Lysinibacillus parviboronicapiens</name>
    <dbReference type="NCBI Taxonomy" id="436516"/>
    <lineage>
        <taxon>Bacteria</taxon>
        <taxon>Bacillati</taxon>
        <taxon>Bacillota</taxon>
        <taxon>Bacilli</taxon>
        <taxon>Bacillales</taxon>
        <taxon>Bacillaceae</taxon>
        <taxon>Lysinibacillus</taxon>
    </lineage>
</organism>
<evidence type="ECO:0000313" key="3">
    <source>
        <dbReference type="EMBL" id="MET4561546.1"/>
    </source>
</evidence>
<reference evidence="3 4" key="1">
    <citation type="submission" date="2024-06" db="EMBL/GenBank/DDBJ databases">
        <title>Sorghum-associated microbial communities from plants grown in Nebraska, USA.</title>
        <authorList>
            <person name="Schachtman D."/>
        </authorList>
    </citation>
    <scope>NUCLEOTIDE SEQUENCE [LARGE SCALE GENOMIC DNA]</scope>
    <source>
        <strain evidence="3 4">736</strain>
    </source>
</reference>
<protein>
    <submittedName>
        <fullName evidence="3">Site-specific recombinase XerD</fullName>
    </submittedName>
</protein>
<dbReference type="PANTHER" id="PTHR30349">
    <property type="entry name" value="PHAGE INTEGRASE-RELATED"/>
    <property type="match status" value="1"/>
</dbReference>
<name>A0ABV2PL98_9BACI</name>
<gene>
    <name evidence="3" type="ORF">ABIA69_002714</name>
</gene>
<evidence type="ECO:0000259" key="2">
    <source>
        <dbReference type="PROSITE" id="PS51898"/>
    </source>
</evidence>
<sequence>MRTIKMDETSMSLLSKWKLQQSKIYLAKGINTSNKKQLVFSNKYNRFIQPVQTQKWLQKVIDKYKLQPITTHGLRHTHCSLLFEAGASIKEVQERLGHTDVKTTMDIYTHVTKKTKASTIEKFDAYINSR</sequence>
<dbReference type="InterPro" id="IPR050090">
    <property type="entry name" value="Tyrosine_recombinase_XerCD"/>
</dbReference>
<dbReference type="EMBL" id="JBEPSB010000012">
    <property type="protein sequence ID" value="MET4561546.1"/>
    <property type="molecule type" value="Genomic_DNA"/>
</dbReference>
<dbReference type="InterPro" id="IPR011010">
    <property type="entry name" value="DNA_brk_join_enz"/>
</dbReference>
<dbReference type="SUPFAM" id="SSF56349">
    <property type="entry name" value="DNA breaking-rejoining enzymes"/>
    <property type="match status" value="1"/>
</dbReference>
<dbReference type="PANTHER" id="PTHR30349:SF64">
    <property type="entry name" value="PROPHAGE INTEGRASE INTD-RELATED"/>
    <property type="match status" value="1"/>
</dbReference>
<evidence type="ECO:0000256" key="1">
    <source>
        <dbReference type="ARBA" id="ARBA00023172"/>
    </source>
</evidence>
<accession>A0ABV2PL98</accession>
<dbReference type="Proteomes" id="UP001549363">
    <property type="component" value="Unassembled WGS sequence"/>
</dbReference>
<dbReference type="Pfam" id="PF00589">
    <property type="entry name" value="Phage_integrase"/>
    <property type="match status" value="1"/>
</dbReference>
<keyword evidence="4" id="KW-1185">Reference proteome</keyword>
<keyword evidence="1" id="KW-0233">DNA recombination</keyword>